<proteinExistence type="predicted"/>
<accession>A0A0E9SU50</accession>
<feature type="chain" id="PRO_5002433056" evidence="1">
    <location>
        <begin position="23"/>
        <end position="42"/>
    </location>
</feature>
<protein>
    <submittedName>
        <fullName evidence="2">Uncharacterized protein</fullName>
    </submittedName>
</protein>
<evidence type="ECO:0000313" key="2">
    <source>
        <dbReference type="EMBL" id="JAH44757.1"/>
    </source>
</evidence>
<sequence>MPVTTPGHVVVLNYFLLCLACGNSIKCSLVPPCAEWQSRPRT</sequence>
<dbReference type="EMBL" id="GBXM01063820">
    <property type="protein sequence ID" value="JAH44757.1"/>
    <property type="molecule type" value="Transcribed_RNA"/>
</dbReference>
<name>A0A0E9SU50_ANGAN</name>
<keyword evidence="1" id="KW-0732">Signal</keyword>
<feature type="signal peptide" evidence="1">
    <location>
        <begin position="1"/>
        <end position="22"/>
    </location>
</feature>
<reference evidence="2" key="2">
    <citation type="journal article" date="2015" name="Fish Shellfish Immunol.">
        <title>Early steps in the European eel (Anguilla anguilla)-Vibrio vulnificus interaction in the gills: Role of the RtxA13 toxin.</title>
        <authorList>
            <person name="Callol A."/>
            <person name="Pajuelo D."/>
            <person name="Ebbesson L."/>
            <person name="Teles M."/>
            <person name="MacKenzie S."/>
            <person name="Amaro C."/>
        </authorList>
    </citation>
    <scope>NUCLEOTIDE SEQUENCE</scope>
</reference>
<organism evidence="2">
    <name type="scientific">Anguilla anguilla</name>
    <name type="common">European freshwater eel</name>
    <name type="synonym">Muraena anguilla</name>
    <dbReference type="NCBI Taxonomy" id="7936"/>
    <lineage>
        <taxon>Eukaryota</taxon>
        <taxon>Metazoa</taxon>
        <taxon>Chordata</taxon>
        <taxon>Craniata</taxon>
        <taxon>Vertebrata</taxon>
        <taxon>Euteleostomi</taxon>
        <taxon>Actinopterygii</taxon>
        <taxon>Neopterygii</taxon>
        <taxon>Teleostei</taxon>
        <taxon>Anguilliformes</taxon>
        <taxon>Anguillidae</taxon>
        <taxon>Anguilla</taxon>
    </lineage>
</organism>
<dbReference type="AlphaFoldDB" id="A0A0E9SU50"/>
<evidence type="ECO:0000256" key="1">
    <source>
        <dbReference type="SAM" id="SignalP"/>
    </source>
</evidence>
<reference evidence="2" key="1">
    <citation type="submission" date="2014-11" db="EMBL/GenBank/DDBJ databases">
        <authorList>
            <person name="Amaro Gonzalez C."/>
        </authorList>
    </citation>
    <scope>NUCLEOTIDE SEQUENCE</scope>
</reference>